<dbReference type="GO" id="GO:0016887">
    <property type="term" value="F:ATP hydrolysis activity"/>
    <property type="evidence" value="ECO:0007669"/>
    <property type="project" value="InterPro"/>
</dbReference>
<dbReference type="GO" id="GO:0005524">
    <property type="term" value="F:ATP binding"/>
    <property type="evidence" value="ECO:0007669"/>
    <property type="project" value="UniProtKB-KW"/>
</dbReference>
<dbReference type="Gene3D" id="3.40.50.300">
    <property type="entry name" value="P-loop containing nucleotide triphosphate hydrolases"/>
    <property type="match status" value="1"/>
</dbReference>
<sequence>MSPLLSVEGIDTYYGDSHILHGTSLEVAEGEVVGLLGRNGVGKSTTLRSILGHTPPERGEITFRGDSITDLKPNDISKRGIGWVPEDRRIFPALTVEENLKLARRTDTVPFETAYDYFPKLEELSSSTGGQLSGGEQQMLAIARGILGDFDLLLIDEPTEGLAPMIVDDVVDALEEIQSEATILLVEQSVDVVNALADRIYIMDKGRIVAETDDIERDSELIDQHLKVSTE</sequence>
<accession>A0A4S3TKC7</accession>
<dbReference type="InterPro" id="IPR052156">
    <property type="entry name" value="BCAA_Transport_ATP-bd_LivF"/>
</dbReference>
<dbReference type="PANTHER" id="PTHR43820:SF2">
    <property type="entry name" value="ABC TRANSPORTER ATP-BINDING PROTEIN"/>
    <property type="match status" value="1"/>
</dbReference>
<proteinExistence type="inferred from homology"/>
<comment type="similarity">
    <text evidence="1">Belongs to the ABC transporter superfamily.</text>
</comment>
<keyword evidence="2" id="KW-0813">Transport</keyword>
<protein>
    <submittedName>
        <fullName evidence="7">ABC transporter ATP-binding protein</fullName>
    </submittedName>
</protein>
<name>A0A4S3TKC7_9EURY</name>
<comment type="caution">
    <text evidence="7">The sequence shown here is derived from an EMBL/GenBank/DDBJ whole genome shotgun (WGS) entry which is preliminary data.</text>
</comment>
<keyword evidence="3" id="KW-0547">Nucleotide-binding</keyword>
<evidence type="ECO:0000313" key="7">
    <source>
        <dbReference type="EMBL" id="THE63028.1"/>
    </source>
</evidence>
<dbReference type="Proteomes" id="UP000318864">
    <property type="component" value="Unassembled WGS sequence"/>
</dbReference>
<keyword evidence="8" id="KW-1185">Reference proteome</keyword>
<evidence type="ECO:0000256" key="2">
    <source>
        <dbReference type="ARBA" id="ARBA00022448"/>
    </source>
</evidence>
<feature type="domain" description="ABC transporter" evidence="6">
    <location>
        <begin position="5"/>
        <end position="230"/>
    </location>
</feature>
<evidence type="ECO:0000256" key="1">
    <source>
        <dbReference type="ARBA" id="ARBA00005417"/>
    </source>
</evidence>
<dbReference type="EMBL" id="RBZW01000076">
    <property type="protein sequence ID" value="THE63028.1"/>
    <property type="molecule type" value="Genomic_DNA"/>
</dbReference>
<dbReference type="InterPro" id="IPR003439">
    <property type="entry name" value="ABC_transporter-like_ATP-bd"/>
</dbReference>
<keyword evidence="5" id="KW-0029">Amino-acid transport</keyword>
<dbReference type="SMART" id="SM00382">
    <property type="entry name" value="AAA"/>
    <property type="match status" value="1"/>
</dbReference>
<dbReference type="SUPFAM" id="SSF52540">
    <property type="entry name" value="P-loop containing nucleoside triphosphate hydrolases"/>
    <property type="match status" value="1"/>
</dbReference>
<keyword evidence="4 7" id="KW-0067">ATP-binding</keyword>
<dbReference type="CDD" id="cd03224">
    <property type="entry name" value="ABC_TM1139_LivF_branched"/>
    <property type="match status" value="1"/>
</dbReference>
<reference evidence="7 8" key="1">
    <citation type="submission" date="2018-10" db="EMBL/GenBank/DDBJ databases">
        <title>Natronolimnobius sp. XQ-INN 246 isolated from Inner Mongolia Autonomous Region of China.</title>
        <authorList>
            <person name="Xue Q."/>
        </authorList>
    </citation>
    <scope>NUCLEOTIDE SEQUENCE [LARGE SCALE GENOMIC DNA]</scope>
    <source>
        <strain evidence="7 8">XQ-INN 246</strain>
    </source>
</reference>
<dbReference type="Pfam" id="PF00005">
    <property type="entry name" value="ABC_tran"/>
    <property type="match status" value="1"/>
</dbReference>
<dbReference type="GO" id="GO:0015807">
    <property type="term" value="P:L-amino acid transport"/>
    <property type="evidence" value="ECO:0007669"/>
    <property type="project" value="TreeGrafter"/>
</dbReference>
<evidence type="ECO:0000259" key="6">
    <source>
        <dbReference type="PROSITE" id="PS50893"/>
    </source>
</evidence>
<dbReference type="InterPro" id="IPR027417">
    <property type="entry name" value="P-loop_NTPase"/>
</dbReference>
<gene>
    <name evidence="7" type="ORF">D8Y22_21545</name>
</gene>
<dbReference type="RefSeq" id="WP_141466665.1">
    <property type="nucleotide sequence ID" value="NZ_RBZW01000076.1"/>
</dbReference>
<dbReference type="GO" id="GO:0015658">
    <property type="term" value="F:branched-chain amino acid transmembrane transporter activity"/>
    <property type="evidence" value="ECO:0007669"/>
    <property type="project" value="TreeGrafter"/>
</dbReference>
<evidence type="ECO:0000256" key="4">
    <source>
        <dbReference type="ARBA" id="ARBA00022840"/>
    </source>
</evidence>
<evidence type="ECO:0000313" key="8">
    <source>
        <dbReference type="Proteomes" id="UP000318864"/>
    </source>
</evidence>
<dbReference type="PROSITE" id="PS50893">
    <property type="entry name" value="ABC_TRANSPORTER_2"/>
    <property type="match status" value="1"/>
</dbReference>
<evidence type="ECO:0000256" key="3">
    <source>
        <dbReference type="ARBA" id="ARBA00022741"/>
    </source>
</evidence>
<dbReference type="PANTHER" id="PTHR43820">
    <property type="entry name" value="HIGH-AFFINITY BRANCHED-CHAIN AMINO ACID TRANSPORT ATP-BINDING PROTEIN LIVF"/>
    <property type="match status" value="1"/>
</dbReference>
<dbReference type="PROSITE" id="PS00211">
    <property type="entry name" value="ABC_TRANSPORTER_1"/>
    <property type="match status" value="1"/>
</dbReference>
<dbReference type="InterPro" id="IPR003593">
    <property type="entry name" value="AAA+_ATPase"/>
</dbReference>
<organism evidence="7 8">
    <name type="scientific">Salinadaptatus halalkaliphilus</name>
    <dbReference type="NCBI Taxonomy" id="2419781"/>
    <lineage>
        <taxon>Archaea</taxon>
        <taxon>Methanobacteriati</taxon>
        <taxon>Methanobacteriota</taxon>
        <taxon>Stenosarchaea group</taxon>
        <taxon>Halobacteria</taxon>
        <taxon>Halobacteriales</taxon>
        <taxon>Natrialbaceae</taxon>
        <taxon>Salinadaptatus</taxon>
    </lineage>
</organism>
<dbReference type="OrthoDB" id="97750at2157"/>
<evidence type="ECO:0000256" key="5">
    <source>
        <dbReference type="ARBA" id="ARBA00022970"/>
    </source>
</evidence>
<dbReference type="InterPro" id="IPR017871">
    <property type="entry name" value="ABC_transporter-like_CS"/>
</dbReference>
<dbReference type="AlphaFoldDB" id="A0A4S3TKC7"/>